<dbReference type="Proteomes" id="UP000243438">
    <property type="component" value="Unassembled WGS sequence"/>
</dbReference>
<dbReference type="Pfam" id="PF17851">
    <property type="entry name" value="GH43_C2"/>
    <property type="match status" value="1"/>
</dbReference>
<dbReference type="SUPFAM" id="SSF51445">
    <property type="entry name" value="(Trans)glycosidases"/>
    <property type="match status" value="1"/>
</dbReference>
<dbReference type="Gene3D" id="2.115.10.20">
    <property type="entry name" value="Glycosyl hydrolase domain, family 43"/>
    <property type="match status" value="1"/>
</dbReference>
<dbReference type="SUPFAM" id="SSF49899">
    <property type="entry name" value="Concanavalin A-like lectins/glucanases"/>
    <property type="match status" value="1"/>
</dbReference>
<feature type="domain" description="Glycoside hydrolase family 5" evidence="4">
    <location>
        <begin position="88"/>
        <end position="305"/>
    </location>
</feature>
<reference evidence="6" key="1">
    <citation type="submission" date="2013-07" db="EMBL/GenBank/DDBJ databases">
        <authorList>
            <consortium name="DOE Joint Genome Institute"/>
            <person name="Anderson I."/>
            <person name="Huntemann M."/>
            <person name="Han J."/>
            <person name="Chen A."/>
            <person name="Kyrpides N."/>
            <person name="Mavromatis K."/>
            <person name="Markowitz V."/>
            <person name="Palaniappan K."/>
            <person name="Ivanova N."/>
            <person name="Schaumberg A."/>
            <person name="Pati A."/>
            <person name="Liolios K."/>
            <person name="Nordberg H.P."/>
            <person name="Cantor M.N."/>
            <person name="Hua S.X."/>
            <person name="Woyke T."/>
        </authorList>
    </citation>
    <scope>NUCLEOTIDE SEQUENCE [LARGE SCALE GENOMIC DNA]</scope>
    <source>
        <strain evidence="6">DSM 17970</strain>
    </source>
</reference>
<evidence type="ECO:0000256" key="3">
    <source>
        <dbReference type="ARBA" id="ARBA00023295"/>
    </source>
</evidence>
<name>A0ABP3BCE4_9BACT</name>
<keyword evidence="2" id="KW-0378">Hydrolase</keyword>
<dbReference type="Pfam" id="PF04616">
    <property type="entry name" value="Glyco_hydro_43"/>
    <property type="match status" value="1"/>
</dbReference>
<dbReference type="InterPro" id="IPR001547">
    <property type="entry name" value="Glyco_hydro_5"/>
</dbReference>
<dbReference type="InterPro" id="IPR023296">
    <property type="entry name" value="Glyco_hydro_beta-prop_sf"/>
</dbReference>
<comment type="caution">
    <text evidence="6">The sequence shown here is derived from an EMBL/GenBank/DDBJ whole genome shotgun (WGS) entry which is preliminary data.</text>
</comment>
<accession>A0ABP3BCE4</accession>
<dbReference type="RefSeq" id="WP_036876051.1">
    <property type="nucleotide sequence ID" value="NZ_KK073873.1"/>
</dbReference>
<feature type="domain" description="Beta-xylosidase C-terminal Concanavalin A-like" evidence="5">
    <location>
        <begin position="693"/>
        <end position="882"/>
    </location>
</feature>
<gene>
    <name evidence="6" type="ORF">XylorDRAFT_0122</name>
</gene>
<dbReference type="InterPro" id="IPR013320">
    <property type="entry name" value="ConA-like_dom_sf"/>
</dbReference>
<evidence type="ECO:0000256" key="2">
    <source>
        <dbReference type="ARBA" id="ARBA00022801"/>
    </source>
</evidence>
<evidence type="ECO:0000259" key="4">
    <source>
        <dbReference type="Pfam" id="PF00150"/>
    </source>
</evidence>
<dbReference type="Gene3D" id="3.20.20.80">
    <property type="entry name" value="Glycosidases"/>
    <property type="match status" value="1"/>
</dbReference>
<dbReference type="PANTHER" id="PTHR42812">
    <property type="entry name" value="BETA-XYLOSIDASE"/>
    <property type="match status" value="1"/>
</dbReference>
<evidence type="ECO:0000313" key="6">
    <source>
        <dbReference type="EMBL" id="EXG77777.1"/>
    </source>
</evidence>
<dbReference type="Gene3D" id="2.60.120.200">
    <property type="match status" value="1"/>
</dbReference>
<comment type="similarity">
    <text evidence="1">Belongs to the glycosyl hydrolase 43 family.</text>
</comment>
<keyword evidence="7" id="KW-1185">Reference proteome</keyword>
<dbReference type="InterPro" id="IPR051795">
    <property type="entry name" value="Glycosyl_Hydrlase_43"/>
</dbReference>
<dbReference type="InterPro" id="IPR041542">
    <property type="entry name" value="GH43_C2"/>
</dbReference>
<keyword evidence="3" id="KW-0326">Glycosidase</keyword>
<proteinExistence type="inferred from homology"/>
<evidence type="ECO:0000313" key="7">
    <source>
        <dbReference type="Proteomes" id="UP000243438"/>
    </source>
</evidence>
<dbReference type="InterPro" id="IPR018087">
    <property type="entry name" value="Glyco_hydro_5_CS"/>
</dbReference>
<dbReference type="EMBL" id="JFBS01000001">
    <property type="protein sequence ID" value="EXG77777.1"/>
    <property type="molecule type" value="Genomic_DNA"/>
</dbReference>
<dbReference type="InterPro" id="IPR017853">
    <property type="entry name" value="GH"/>
</dbReference>
<dbReference type="PANTHER" id="PTHR42812:SF12">
    <property type="entry name" value="BETA-XYLOSIDASE-RELATED"/>
    <property type="match status" value="1"/>
</dbReference>
<evidence type="ECO:0000259" key="5">
    <source>
        <dbReference type="Pfam" id="PF17851"/>
    </source>
</evidence>
<protein>
    <submittedName>
        <fullName evidence="6">Beta-xylosidase</fullName>
    </submittedName>
</protein>
<dbReference type="InterPro" id="IPR006710">
    <property type="entry name" value="Glyco_hydro_43"/>
</dbReference>
<dbReference type="PROSITE" id="PS00659">
    <property type="entry name" value="GLYCOSYL_HYDROL_F5"/>
    <property type="match status" value="1"/>
</dbReference>
<dbReference type="Gene3D" id="2.60.40.1080">
    <property type="match status" value="1"/>
</dbReference>
<sequence>MRNKLLKYLLYTIFLFAPLSVCAWIGMPIPRLHVDGRYFKDNQGNIVNLHGFAQTYSPWFNEKGTKWNNYDVDGCLSYNQGLIDKILAAGWDVNFIRLHMDPYWSNTPGMQTKGESDISAFSYDRFTKYFQSVFLPMAKYAISKGLYVIMRPPGVCPDSISVGDDYQKYLIKVWNYVSADPYIKNNPNIMFELANEPVKICGKDGSTAGFKELKDYFQSITNTIRSNCNNIVLIPGLAYQANYEGFAEYPIEGSNIGYAVHCYPGWYNSGSEDTPNVNYANFKAGWDKQITPVSNFAPIVVTEMDWAPKSYESSWGKGVTGTAGGNGFGANFKKIADDSGNVSWLIFTSAELMANFKDDPGNGNTFLTDPEACPWPTYHWYKDYAKANYPHKDFTYQSSADNGDGTFTNPVIQADFPDPDVVKVGDTYYMVTTTMHNFPGCTLLKSNDLVNWSYCSNPLTKMSSNPEYNLEDGKNIYSKGSWANSLMYKNGKFYIMFNAFGKGDDAGGYLLSATDPEGSWTMTRLSQGYYDPGMLLDEDGKVYVVCGNTNLKVVQLDDNFSSVKEVNVDGGFDGLEGSHFFKKDGYYYIYSTCCAWPATQWCFRSKNVFGPYEKKEVFDCDDIHQGAMIQTQSGEWWTMLMKDCGSFGRMPYLEPVKWVDDWPVIGNNGTDAGTYNKPNVGKDYDKTYLPTNDNFRNYILGNQWQWNHNPDNSKWSLLDKPGRLRLYTSGVTDSLQKARNTLTQRIMGYHDKTVPSYGTIRMDISKMQDGDMAGVAVFQNPYAYIAVNKSGNALNLVQTNTEDNKKYNTAISCDSIIYLRAIADIATSKASFYYSLDNVTYTKFGQDLDMKYDLSVFVGNRFCIFNYATKAEGGYVDVDWFSTERDFSEDQYYDNSFVPYSSDYLTVSSISANKSSFTLLPSSSQSFTLTATYKDGHTADVSSEAKYTFSDNNIVKVVNGRLVPLGEGTTKMTANYEDKVGNSISVDLNVYVSMFPLTSDGINPSIYATGTFDESTHTLVTGQWGFGGWQYTNGIDLSSCKYIVIEMNKPQNTGASFRLFDENSYWSKPAMVDIGSNTTIKIELSKLIKDGTSTALNLSHIYIMGFWSNGGGEISIKDIFLSNDGTSPVTGIEPIVLTDKPVNVYNLSGMLLYSKISREEAKKVLKSGVYIIDKKCVVIK</sequence>
<organism evidence="6 7">
    <name type="scientific">Xylanibacter oryzae DSM 17970</name>
    <dbReference type="NCBI Taxonomy" id="915438"/>
    <lineage>
        <taxon>Bacteria</taxon>
        <taxon>Pseudomonadati</taxon>
        <taxon>Bacteroidota</taxon>
        <taxon>Bacteroidia</taxon>
        <taxon>Bacteroidales</taxon>
        <taxon>Prevotellaceae</taxon>
        <taxon>Xylanibacter</taxon>
    </lineage>
</organism>
<dbReference type="SUPFAM" id="SSF75005">
    <property type="entry name" value="Arabinanase/levansucrase/invertase"/>
    <property type="match status" value="1"/>
</dbReference>
<dbReference type="CDD" id="cd09001">
    <property type="entry name" value="GH43_FsAxh1-like"/>
    <property type="match status" value="1"/>
</dbReference>
<dbReference type="Pfam" id="PF00150">
    <property type="entry name" value="Cellulase"/>
    <property type="match status" value="1"/>
</dbReference>
<evidence type="ECO:0000256" key="1">
    <source>
        <dbReference type="ARBA" id="ARBA00009865"/>
    </source>
</evidence>